<gene>
    <name evidence="2" type="ORF">B0H16DRAFT_1483910</name>
</gene>
<evidence type="ECO:0000256" key="1">
    <source>
        <dbReference type="SAM" id="MobiDB-lite"/>
    </source>
</evidence>
<protein>
    <submittedName>
        <fullName evidence="2">Uncharacterized protein</fullName>
    </submittedName>
</protein>
<comment type="caution">
    <text evidence="2">The sequence shown here is derived from an EMBL/GenBank/DDBJ whole genome shotgun (WGS) entry which is preliminary data.</text>
</comment>
<evidence type="ECO:0000313" key="2">
    <source>
        <dbReference type="EMBL" id="KAJ7700294.1"/>
    </source>
</evidence>
<dbReference type="Proteomes" id="UP001215598">
    <property type="component" value="Unassembled WGS sequence"/>
</dbReference>
<evidence type="ECO:0000313" key="3">
    <source>
        <dbReference type="Proteomes" id="UP001215598"/>
    </source>
</evidence>
<feature type="region of interest" description="Disordered" evidence="1">
    <location>
        <begin position="1"/>
        <end position="27"/>
    </location>
</feature>
<dbReference type="EMBL" id="JARKIB010000555">
    <property type="protein sequence ID" value="KAJ7700294.1"/>
    <property type="molecule type" value="Genomic_DNA"/>
</dbReference>
<reference evidence="2" key="1">
    <citation type="submission" date="2023-03" db="EMBL/GenBank/DDBJ databases">
        <title>Massive genome expansion in bonnet fungi (Mycena s.s.) driven by repeated elements and novel gene families across ecological guilds.</title>
        <authorList>
            <consortium name="Lawrence Berkeley National Laboratory"/>
            <person name="Harder C.B."/>
            <person name="Miyauchi S."/>
            <person name="Viragh M."/>
            <person name="Kuo A."/>
            <person name="Thoen E."/>
            <person name="Andreopoulos B."/>
            <person name="Lu D."/>
            <person name="Skrede I."/>
            <person name="Drula E."/>
            <person name="Henrissat B."/>
            <person name="Morin E."/>
            <person name="Kohler A."/>
            <person name="Barry K."/>
            <person name="LaButti K."/>
            <person name="Morin E."/>
            <person name="Salamov A."/>
            <person name="Lipzen A."/>
            <person name="Mereny Z."/>
            <person name="Hegedus B."/>
            <person name="Baldrian P."/>
            <person name="Stursova M."/>
            <person name="Weitz H."/>
            <person name="Taylor A."/>
            <person name="Grigoriev I.V."/>
            <person name="Nagy L.G."/>
            <person name="Martin F."/>
            <person name="Kauserud H."/>
        </authorList>
    </citation>
    <scope>NUCLEOTIDE SEQUENCE</scope>
    <source>
        <strain evidence="2">CBHHK182m</strain>
    </source>
</reference>
<feature type="region of interest" description="Disordered" evidence="1">
    <location>
        <begin position="118"/>
        <end position="137"/>
    </location>
</feature>
<dbReference type="AlphaFoldDB" id="A0AAD7DVZ1"/>
<name>A0AAD7DVZ1_9AGAR</name>
<organism evidence="2 3">
    <name type="scientific">Mycena metata</name>
    <dbReference type="NCBI Taxonomy" id="1033252"/>
    <lineage>
        <taxon>Eukaryota</taxon>
        <taxon>Fungi</taxon>
        <taxon>Dikarya</taxon>
        <taxon>Basidiomycota</taxon>
        <taxon>Agaricomycotina</taxon>
        <taxon>Agaricomycetes</taxon>
        <taxon>Agaricomycetidae</taxon>
        <taxon>Agaricales</taxon>
        <taxon>Marasmiineae</taxon>
        <taxon>Mycenaceae</taxon>
        <taxon>Mycena</taxon>
    </lineage>
</organism>
<proteinExistence type="predicted"/>
<accession>A0AAD7DVZ1</accession>
<keyword evidence="3" id="KW-1185">Reference proteome</keyword>
<sequence length="324" mass="35593">MASTEGRTSTCKRPRTPLLDQFPGPRHGLHEAELAGLKRGRPFFELRDEAGASGVHTASVVTERSRKRRKIITVVIPEREIKQEETPPISLSGPSLHCSSSSPSRGFPLVWGNDYISSTPPPLSEEEAQQPTPPASQRADIVDSVFGSSLVAPSQQPTPPATPSSAATETGFLFEMGFLSTSWEVALPPPPTLSWPARVVDYETYELAAASTQALIDYYLDPVKFTLAPEEGSGVKPFLLMNSQRRLREWLSENRADVKIVHAELTVLACNEFANWSLLEYGFSVESSPTVVILLPWDCRGRRGEHASRATRTTSDKFSSLPHP</sequence>